<accession>A0A2N7WG62</accession>
<dbReference type="AlphaFoldDB" id="A0A2N7WG62"/>
<reference evidence="1 2" key="1">
    <citation type="submission" date="2018-01" db="EMBL/GenBank/DDBJ databases">
        <title>Whole genome analyses suggest that Burkholderia sensu lato contains two further novel genera in the rhizoxinica-symbiotica group Mycetohabitans gen. nov., and Trinickia gen. nov.: implications for the evolution of diazotrophy and nodulation in the Burkholderiaceae.</title>
        <authorList>
            <person name="Estrada-de los Santos P."/>
            <person name="Palmer M."/>
            <person name="Chavez-Ramirez B."/>
            <person name="Beukes C."/>
            <person name="Steenkamp E.T."/>
            <person name="Hirsch A.M."/>
            <person name="Manyaka P."/>
            <person name="Maluk M."/>
            <person name="Lafos M."/>
            <person name="Crook M."/>
            <person name="Gross E."/>
            <person name="Simon M.F."/>
            <person name="Bueno dos Reis Junior F."/>
            <person name="Poole P.S."/>
            <person name="Venter S.N."/>
            <person name="James E.K."/>
        </authorList>
    </citation>
    <scope>NUCLEOTIDE SEQUENCE [LARGE SCALE GENOMIC DNA]</scope>
    <source>
        <strain evidence="1 2">GP25-8</strain>
    </source>
</reference>
<name>A0A2N7WG62_9BURK</name>
<gene>
    <name evidence="1" type="ORF">C0Z19_01370</name>
</gene>
<protein>
    <submittedName>
        <fullName evidence="1">Uncharacterized protein</fullName>
    </submittedName>
</protein>
<proteinExistence type="predicted"/>
<keyword evidence="2" id="KW-1185">Reference proteome</keyword>
<dbReference type="Proteomes" id="UP000235347">
    <property type="component" value="Unassembled WGS sequence"/>
</dbReference>
<evidence type="ECO:0000313" key="2">
    <source>
        <dbReference type="Proteomes" id="UP000235347"/>
    </source>
</evidence>
<sequence length="60" mass="6962">MNLFRHEQCGSRNNKPRFAALHEPILNKKLSKYQLLYHQAAQINVRPPTFSFELIARGPA</sequence>
<organism evidence="1 2">
    <name type="scientific">Trinickia soli</name>
    <dbReference type="NCBI Taxonomy" id="380675"/>
    <lineage>
        <taxon>Bacteria</taxon>
        <taxon>Pseudomonadati</taxon>
        <taxon>Pseudomonadota</taxon>
        <taxon>Betaproteobacteria</taxon>
        <taxon>Burkholderiales</taxon>
        <taxon>Burkholderiaceae</taxon>
        <taxon>Trinickia</taxon>
    </lineage>
</organism>
<comment type="caution">
    <text evidence="1">The sequence shown here is derived from an EMBL/GenBank/DDBJ whole genome shotgun (WGS) entry which is preliminary data.</text>
</comment>
<dbReference type="EMBL" id="PNYB01000001">
    <property type="protein sequence ID" value="PMS28397.1"/>
    <property type="molecule type" value="Genomic_DNA"/>
</dbReference>
<evidence type="ECO:0000313" key="1">
    <source>
        <dbReference type="EMBL" id="PMS28397.1"/>
    </source>
</evidence>